<accession>A0A191ZWB0</accession>
<dbReference type="OrthoDB" id="6791133at2"/>
<evidence type="ECO:0000313" key="2">
    <source>
        <dbReference type="Proteomes" id="UP000078572"/>
    </source>
</evidence>
<evidence type="ECO:0000313" key="1">
    <source>
        <dbReference type="EMBL" id="ANJ72389.1"/>
    </source>
</evidence>
<dbReference type="Proteomes" id="UP000078572">
    <property type="component" value="Chromosome 1"/>
</dbReference>
<reference evidence="2" key="1">
    <citation type="submission" date="2016-06" db="EMBL/GenBank/DDBJ databases">
        <authorList>
            <person name="Xu Y."/>
            <person name="Nagy A."/>
            <person name="Yan X."/>
            <person name="Kim S.W."/>
            <person name="Haley B."/>
            <person name="Liu N.T."/>
            <person name="Nou X."/>
        </authorList>
    </citation>
    <scope>NUCLEOTIDE SEQUENCE [LARGE SCALE GENOMIC DNA]</scope>
    <source>
        <strain evidence="2">ATCC 49129</strain>
    </source>
</reference>
<sequence>MQNTSKSHVRLSVFLIGVALIVILSMLAVHLLGFGEIAAAVDKNPERLRDFTFPVWHSQSVREHGFLVFLSQDGFAARTAYANHPTVYLWFMDALNHFQHRFPMLTMRLTSAWLAMLAMALATGYVVYRCLDDLSVTKLIVLGLGFCYIATLPTYWIAVGKFNVDNGFIFLMPALIMLSYFTWKNSAKGGGFWFWATVTTLVMPIAGVLFAIGLSVQFLGRDFRLGTRTWAAPVLLAALSTVLYLEPVLVLKLLGFNSMNSSWVFRAGLDGDTRGFSNALNSVLFPQVRRPFHLVVIPVALVVVQWLAMRGVVQSAVSNGKSVFVINLFAVYALTLLFWPQAVSIHPYLYDAILIGPVAVWVMVNFAGLVVSERTFPLWCFALGLLIMFNLTTVAQATHSPPYPQWNLTGDRDG</sequence>
<dbReference type="GeneID" id="61525932"/>
<gene>
    <name evidence="1" type="ORF">A9Y76_07855</name>
</gene>
<dbReference type="AlphaFoldDB" id="A0A191ZWB0"/>
<protein>
    <submittedName>
        <fullName evidence="1">Uncharacterized protein</fullName>
    </submittedName>
</protein>
<organism evidence="1 2">
    <name type="scientific">Ralstonia insidiosa</name>
    <dbReference type="NCBI Taxonomy" id="190721"/>
    <lineage>
        <taxon>Bacteria</taxon>
        <taxon>Pseudomonadati</taxon>
        <taxon>Pseudomonadota</taxon>
        <taxon>Betaproteobacteria</taxon>
        <taxon>Burkholderiales</taxon>
        <taxon>Burkholderiaceae</taxon>
        <taxon>Ralstonia</taxon>
    </lineage>
</organism>
<dbReference type="RefSeq" id="WP_064803304.1">
    <property type="nucleotide sequence ID" value="NZ_CP016022.1"/>
</dbReference>
<proteinExistence type="predicted"/>
<keyword evidence="2" id="KW-1185">Reference proteome</keyword>
<dbReference type="EMBL" id="CP016022">
    <property type="protein sequence ID" value="ANJ72389.1"/>
    <property type="molecule type" value="Genomic_DNA"/>
</dbReference>
<name>A0A191ZWB0_9RALS</name>